<keyword evidence="7" id="KW-1185">Reference proteome</keyword>
<dbReference type="PANTHER" id="PTHR30579:SF2">
    <property type="entry name" value="HTH-TYPE TRANSCRIPTIONAL REGULATOR ARGP"/>
    <property type="match status" value="1"/>
</dbReference>
<dbReference type="SUPFAM" id="SSF53850">
    <property type="entry name" value="Periplasmic binding protein-like II"/>
    <property type="match status" value="1"/>
</dbReference>
<dbReference type="NCBIfam" id="TIGR03298">
    <property type="entry name" value="argP"/>
    <property type="match status" value="1"/>
</dbReference>
<comment type="similarity">
    <text evidence="1">Belongs to the LysR transcriptional regulatory family.</text>
</comment>
<dbReference type="Gene3D" id="1.10.10.10">
    <property type="entry name" value="Winged helix-like DNA-binding domain superfamily/Winged helix DNA-binding domain"/>
    <property type="match status" value="1"/>
</dbReference>
<dbReference type="Pfam" id="PF03466">
    <property type="entry name" value="LysR_substrate"/>
    <property type="match status" value="1"/>
</dbReference>
<dbReference type="InterPro" id="IPR036388">
    <property type="entry name" value="WH-like_DNA-bd_sf"/>
</dbReference>
<comment type="caution">
    <text evidence="6">The sequence shown here is derived from an EMBL/GenBank/DDBJ whole genome shotgun (WGS) entry which is preliminary data.</text>
</comment>
<dbReference type="PROSITE" id="PS50931">
    <property type="entry name" value="HTH_LYSR"/>
    <property type="match status" value="1"/>
</dbReference>
<evidence type="ECO:0000256" key="2">
    <source>
        <dbReference type="ARBA" id="ARBA00023015"/>
    </source>
</evidence>
<keyword evidence="4" id="KW-0804">Transcription</keyword>
<sequence length="297" mass="34606">MFLMRLDQRGLQALDAVIQTQSFAAAAKQLFITQPAVTQRIKQLENQFGQPLLIRSLPYQATPLGEKLLSLLRRTRLLEEHLLQEIHHESPARLSLALNRDSLETWFTRSLSTLGLLEKFNIDIITDDQEVTIDYFRKGLVSACVTSYDRALPGCECSLLGQMTYLLVAAPEFVNRHFTNKRTLEDNLTHAPAIIFDNRDRLPEHFFNYFFKRRLPLSRYHMVPSVQAYKEFALQGYGYGWIPALDVTEELEQGLLQEISSAMRWPIPLYWHYWQLPAKQYQQFIKKVEQGARQFLI</sequence>
<dbReference type="Gene3D" id="3.40.190.290">
    <property type="match status" value="1"/>
</dbReference>
<organism evidence="6 7">
    <name type="scientific">Legionella jamestowniensis</name>
    <dbReference type="NCBI Taxonomy" id="455"/>
    <lineage>
        <taxon>Bacteria</taxon>
        <taxon>Pseudomonadati</taxon>
        <taxon>Pseudomonadota</taxon>
        <taxon>Gammaproteobacteria</taxon>
        <taxon>Legionellales</taxon>
        <taxon>Legionellaceae</taxon>
        <taxon>Legionella</taxon>
    </lineage>
</organism>
<dbReference type="Pfam" id="PF00126">
    <property type="entry name" value="HTH_1"/>
    <property type="match status" value="1"/>
</dbReference>
<dbReference type="InterPro" id="IPR005119">
    <property type="entry name" value="LysR_subst-bd"/>
</dbReference>
<keyword evidence="3" id="KW-0238">DNA-binding</keyword>
<dbReference type="Proteomes" id="UP000093336">
    <property type="component" value="Unassembled WGS sequence"/>
</dbReference>
<dbReference type="PRINTS" id="PR00039">
    <property type="entry name" value="HTHLYSR"/>
</dbReference>
<dbReference type="InterPro" id="IPR017685">
    <property type="entry name" value="ArgP"/>
</dbReference>
<dbReference type="PANTHER" id="PTHR30579">
    <property type="entry name" value="TRANSCRIPTIONAL REGULATOR"/>
    <property type="match status" value="1"/>
</dbReference>
<dbReference type="InterPro" id="IPR000847">
    <property type="entry name" value="LysR_HTH_N"/>
</dbReference>
<accession>A0ABX2XUZ8</accession>
<name>A0ABX2XUZ8_9GAMM</name>
<dbReference type="NCBIfam" id="NF002964">
    <property type="entry name" value="PRK03635.1"/>
    <property type="match status" value="1"/>
</dbReference>
<dbReference type="EMBL" id="LYOZ01000017">
    <property type="protein sequence ID" value="OCH98051.1"/>
    <property type="molecule type" value="Genomic_DNA"/>
</dbReference>
<reference evidence="6 7" key="1">
    <citation type="submission" date="2016-05" db="EMBL/GenBank/DDBJ databases">
        <authorList>
            <person name="Prochazka B."/>
            <person name="Indra A."/>
            <person name="Hasenberger P."/>
            <person name="Blaschitz M."/>
            <person name="Wagner L."/>
            <person name="Wewalka G."/>
            <person name="Sorschag S."/>
            <person name="Schmid D."/>
            <person name="Ruppitsch W."/>
        </authorList>
    </citation>
    <scope>NUCLEOTIDE SEQUENCE [LARGE SCALE GENOMIC DNA]</scope>
    <source>
        <strain evidence="6 7">974010_12</strain>
    </source>
</reference>
<evidence type="ECO:0000256" key="4">
    <source>
        <dbReference type="ARBA" id="ARBA00023163"/>
    </source>
</evidence>
<evidence type="ECO:0000313" key="6">
    <source>
        <dbReference type="EMBL" id="OCH98051.1"/>
    </source>
</evidence>
<dbReference type="InterPro" id="IPR036390">
    <property type="entry name" value="WH_DNA-bd_sf"/>
</dbReference>
<evidence type="ECO:0000259" key="5">
    <source>
        <dbReference type="PROSITE" id="PS50931"/>
    </source>
</evidence>
<feature type="domain" description="HTH lysR-type" evidence="5">
    <location>
        <begin position="6"/>
        <end position="64"/>
    </location>
</feature>
<protein>
    <submittedName>
        <fullName evidence="6">Transcriptional regulator ArgP</fullName>
    </submittedName>
</protein>
<evidence type="ECO:0000313" key="7">
    <source>
        <dbReference type="Proteomes" id="UP000093336"/>
    </source>
</evidence>
<dbReference type="SUPFAM" id="SSF46785">
    <property type="entry name" value="Winged helix' DNA-binding domain"/>
    <property type="match status" value="1"/>
</dbReference>
<dbReference type="InterPro" id="IPR050176">
    <property type="entry name" value="LTTR"/>
</dbReference>
<keyword evidence="2" id="KW-0805">Transcription regulation</keyword>
<evidence type="ECO:0000256" key="3">
    <source>
        <dbReference type="ARBA" id="ARBA00023125"/>
    </source>
</evidence>
<gene>
    <name evidence="6" type="ORF">A8135_12855</name>
</gene>
<evidence type="ECO:0000256" key="1">
    <source>
        <dbReference type="ARBA" id="ARBA00009437"/>
    </source>
</evidence>
<proteinExistence type="inferred from homology"/>